<evidence type="ECO:0000259" key="1">
    <source>
        <dbReference type="Pfam" id="PF00535"/>
    </source>
</evidence>
<dbReference type="RefSeq" id="WP_155723360.1">
    <property type="nucleotide sequence ID" value="NZ_LIYF01000027.1"/>
</dbReference>
<gene>
    <name evidence="2" type="ORF">AB996_1666</name>
</gene>
<dbReference type="PANTHER" id="PTHR22916:SF3">
    <property type="entry name" value="UDP-GLCNAC:BETAGAL BETA-1,3-N-ACETYLGLUCOSAMINYLTRANSFERASE-LIKE PROTEIN 1"/>
    <property type="match status" value="1"/>
</dbReference>
<proteinExistence type="predicted"/>
<dbReference type="EMBL" id="LIYF01000027">
    <property type="protein sequence ID" value="KZK05785.1"/>
    <property type="molecule type" value="Genomic_DNA"/>
</dbReference>
<dbReference type="PANTHER" id="PTHR22916">
    <property type="entry name" value="GLYCOSYLTRANSFERASE"/>
    <property type="match status" value="1"/>
</dbReference>
<reference evidence="2 3" key="1">
    <citation type="submission" date="2015-08" db="EMBL/GenBank/DDBJ databases">
        <title>Draft Genome Sequences of 11 Lactococcus lactis subspecies cremoris strains.</title>
        <authorList>
            <person name="Wels M."/>
            <person name="Backus L."/>
            <person name="Boekhorst J."/>
            <person name="Dijkstra A."/>
            <person name="Beerthuizen M."/>
            <person name="Siezen R."/>
            <person name="Bachmann H."/>
            <person name="Van Hijum S."/>
        </authorList>
    </citation>
    <scope>NUCLEOTIDE SEQUENCE [LARGE SCALE GENOMIC DNA]</scope>
    <source>
        <strain evidence="2 3">KW10</strain>
    </source>
</reference>
<organism evidence="2 3">
    <name type="scientific">Lactococcus lactis subsp. cremoris</name>
    <name type="common">Streptococcus cremoris</name>
    <dbReference type="NCBI Taxonomy" id="1359"/>
    <lineage>
        <taxon>Bacteria</taxon>
        <taxon>Bacillati</taxon>
        <taxon>Bacillota</taxon>
        <taxon>Bacilli</taxon>
        <taxon>Lactobacillales</taxon>
        <taxon>Streptococcaceae</taxon>
        <taxon>Lactococcus</taxon>
    </lineage>
</organism>
<feature type="domain" description="Glycosyltransferase 2-like" evidence="1">
    <location>
        <begin position="4"/>
        <end position="119"/>
    </location>
</feature>
<dbReference type="GO" id="GO:0016758">
    <property type="term" value="F:hexosyltransferase activity"/>
    <property type="evidence" value="ECO:0007669"/>
    <property type="project" value="UniProtKB-ARBA"/>
</dbReference>
<dbReference type="Gene3D" id="3.90.550.10">
    <property type="entry name" value="Spore Coat Polysaccharide Biosynthesis Protein SpsA, Chain A"/>
    <property type="match status" value="1"/>
</dbReference>
<dbReference type="Proteomes" id="UP000076519">
    <property type="component" value="Unassembled WGS sequence"/>
</dbReference>
<dbReference type="PATRIC" id="fig|1359.32.peg.1850"/>
<evidence type="ECO:0000313" key="2">
    <source>
        <dbReference type="EMBL" id="KZK05785.1"/>
    </source>
</evidence>
<evidence type="ECO:0000313" key="3">
    <source>
        <dbReference type="Proteomes" id="UP000076519"/>
    </source>
</evidence>
<protein>
    <submittedName>
        <fullName evidence="2">Alpha-L-Rha alpha-13-L-rhamnosyltransferase</fullName>
    </submittedName>
</protein>
<dbReference type="InterPro" id="IPR001173">
    <property type="entry name" value="Glyco_trans_2-like"/>
</dbReference>
<dbReference type="Pfam" id="PF00535">
    <property type="entry name" value="Glycos_transf_2"/>
    <property type="match status" value="1"/>
</dbReference>
<sequence length="312" mass="37054">MNISIVMTTYNGQEHIIEQMESIKNQTRTPDEVLIFDDQSSDNTVSIIRNYIEENNLENWVIKINTVNKGWAQNFFDGMREATGDIIFLSDQDDIWTKNKISDMSRVMNDFPQIDVLSGNWLSKLEGKVGILSRLYYFVEKIKMTNNGKLVKQKFRDDEAYDRPGWTYCYRNTFFHGIEKYYDGSSHDGFLCRYSVFKGSFYKLNVLTGYFRRHVKSTTSYDTQIKLDNVQKEISLSDSKIIIIQSLVNFLKNTEGDQTIINSLKTRMIYFEKRKDYIRKKSIYLFIKISLKYYRYSNLVFKIKDFMYLIRK</sequence>
<name>A0A166J9B4_LACLC</name>
<dbReference type="InterPro" id="IPR029044">
    <property type="entry name" value="Nucleotide-diphossugar_trans"/>
</dbReference>
<accession>A0A166J9B4</accession>
<comment type="caution">
    <text evidence="2">The sequence shown here is derived from an EMBL/GenBank/DDBJ whole genome shotgun (WGS) entry which is preliminary data.</text>
</comment>
<dbReference type="SUPFAM" id="SSF53448">
    <property type="entry name" value="Nucleotide-diphospho-sugar transferases"/>
    <property type="match status" value="1"/>
</dbReference>
<dbReference type="AlphaFoldDB" id="A0A166J9B4"/>
<keyword evidence="2" id="KW-0808">Transferase</keyword>